<organism evidence="1 2">
    <name type="scientific">Araneus ventricosus</name>
    <name type="common">Orbweaver spider</name>
    <name type="synonym">Epeira ventricosa</name>
    <dbReference type="NCBI Taxonomy" id="182803"/>
    <lineage>
        <taxon>Eukaryota</taxon>
        <taxon>Metazoa</taxon>
        <taxon>Ecdysozoa</taxon>
        <taxon>Arthropoda</taxon>
        <taxon>Chelicerata</taxon>
        <taxon>Arachnida</taxon>
        <taxon>Araneae</taxon>
        <taxon>Araneomorphae</taxon>
        <taxon>Entelegynae</taxon>
        <taxon>Araneoidea</taxon>
        <taxon>Araneidae</taxon>
        <taxon>Araneus</taxon>
    </lineage>
</organism>
<evidence type="ECO:0000313" key="1">
    <source>
        <dbReference type="EMBL" id="GBO30838.1"/>
    </source>
</evidence>
<dbReference type="Proteomes" id="UP000499080">
    <property type="component" value="Unassembled WGS sequence"/>
</dbReference>
<dbReference type="EMBL" id="BGPR01054052">
    <property type="protein sequence ID" value="GBO30838.1"/>
    <property type="molecule type" value="Genomic_DNA"/>
</dbReference>
<dbReference type="GO" id="GO:0003676">
    <property type="term" value="F:nucleic acid binding"/>
    <property type="evidence" value="ECO:0007669"/>
    <property type="project" value="InterPro"/>
</dbReference>
<sequence length="85" mass="9621">MLSDGVILLPDNTHTARKTQELLLKLKREIWSYPIYSSDLAPNLGSKHLSGTRFSSKSDAKTAAEKCGRDVYQARLNKLLLRSFR</sequence>
<protein>
    <submittedName>
        <fullName evidence="1">Uncharacterized protein</fullName>
    </submittedName>
</protein>
<comment type="caution">
    <text evidence="1">The sequence shown here is derived from an EMBL/GenBank/DDBJ whole genome shotgun (WGS) entry which is preliminary data.</text>
</comment>
<accession>A0A4Y2W2Q2</accession>
<reference evidence="1 2" key="1">
    <citation type="journal article" date="2019" name="Sci. Rep.">
        <title>Orb-weaving spider Araneus ventricosus genome elucidates the spidroin gene catalogue.</title>
        <authorList>
            <person name="Kono N."/>
            <person name="Nakamura H."/>
            <person name="Ohtoshi R."/>
            <person name="Moran D.A.P."/>
            <person name="Shinohara A."/>
            <person name="Yoshida Y."/>
            <person name="Fujiwara M."/>
            <person name="Mori M."/>
            <person name="Tomita M."/>
            <person name="Arakawa K."/>
        </authorList>
    </citation>
    <scope>NUCLEOTIDE SEQUENCE [LARGE SCALE GENOMIC DNA]</scope>
</reference>
<proteinExistence type="predicted"/>
<dbReference type="Gene3D" id="3.30.420.10">
    <property type="entry name" value="Ribonuclease H-like superfamily/Ribonuclease H"/>
    <property type="match status" value="1"/>
</dbReference>
<evidence type="ECO:0000313" key="2">
    <source>
        <dbReference type="Proteomes" id="UP000499080"/>
    </source>
</evidence>
<keyword evidence="2" id="KW-1185">Reference proteome</keyword>
<gene>
    <name evidence="1" type="ORF">AVEN_174961_1</name>
</gene>
<dbReference type="InterPro" id="IPR036397">
    <property type="entry name" value="RNaseH_sf"/>
</dbReference>
<name>A0A4Y2W2Q2_ARAVE</name>
<dbReference type="AlphaFoldDB" id="A0A4Y2W2Q2"/>